<protein>
    <submittedName>
        <fullName evidence="1">Uncharacterized protein</fullName>
    </submittedName>
</protein>
<evidence type="ECO:0000313" key="1">
    <source>
        <dbReference type="EMBL" id="KAG8043898.1"/>
    </source>
</evidence>
<dbReference type="Proteomes" id="UP000729402">
    <property type="component" value="Unassembled WGS sequence"/>
</dbReference>
<evidence type="ECO:0000313" key="2">
    <source>
        <dbReference type="Proteomes" id="UP000729402"/>
    </source>
</evidence>
<proteinExistence type="predicted"/>
<dbReference type="EMBL" id="JAAALK010000953">
    <property type="protein sequence ID" value="KAG8043898.1"/>
    <property type="molecule type" value="Genomic_DNA"/>
</dbReference>
<reference evidence="1" key="1">
    <citation type="journal article" date="2021" name="bioRxiv">
        <title>Whole Genome Assembly and Annotation of Northern Wild Rice, Zizania palustris L., Supports a Whole Genome Duplication in the Zizania Genus.</title>
        <authorList>
            <person name="Haas M."/>
            <person name="Kono T."/>
            <person name="Macchietto M."/>
            <person name="Millas R."/>
            <person name="McGilp L."/>
            <person name="Shao M."/>
            <person name="Duquette J."/>
            <person name="Hirsch C.N."/>
            <person name="Kimball J."/>
        </authorList>
    </citation>
    <scope>NUCLEOTIDE SEQUENCE</scope>
    <source>
        <tissue evidence="1">Fresh leaf tissue</tissue>
    </source>
</reference>
<comment type="caution">
    <text evidence="1">The sequence shown here is derived from an EMBL/GenBank/DDBJ whole genome shotgun (WGS) entry which is preliminary data.</text>
</comment>
<keyword evidence="2" id="KW-1185">Reference proteome</keyword>
<sequence>MVGAYIKQRPRREHLIRFAPPEQPNPREASSGGAGIRIGSVWVCGFGAGCGEVSPPLRREAAVRFSSPTIASGGGGGAAGGPSSPPVAGLIQIERLGFLKDLGRVYGRLDQEF</sequence>
<name>A0A8J5RDE2_ZIZPA</name>
<reference evidence="1" key="2">
    <citation type="submission" date="2021-02" db="EMBL/GenBank/DDBJ databases">
        <authorList>
            <person name="Kimball J.A."/>
            <person name="Haas M.W."/>
            <person name="Macchietto M."/>
            <person name="Kono T."/>
            <person name="Duquette J."/>
            <person name="Shao M."/>
        </authorList>
    </citation>
    <scope>NUCLEOTIDE SEQUENCE</scope>
    <source>
        <tissue evidence="1">Fresh leaf tissue</tissue>
    </source>
</reference>
<accession>A0A8J5RDE2</accession>
<gene>
    <name evidence="1" type="ORF">GUJ93_ZPchr0458g22426</name>
</gene>
<dbReference type="AlphaFoldDB" id="A0A8J5RDE2"/>
<organism evidence="1 2">
    <name type="scientific">Zizania palustris</name>
    <name type="common">Northern wild rice</name>
    <dbReference type="NCBI Taxonomy" id="103762"/>
    <lineage>
        <taxon>Eukaryota</taxon>
        <taxon>Viridiplantae</taxon>
        <taxon>Streptophyta</taxon>
        <taxon>Embryophyta</taxon>
        <taxon>Tracheophyta</taxon>
        <taxon>Spermatophyta</taxon>
        <taxon>Magnoliopsida</taxon>
        <taxon>Liliopsida</taxon>
        <taxon>Poales</taxon>
        <taxon>Poaceae</taxon>
        <taxon>BOP clade</taxon>
        <taxon>Oryzoideae</taxon>
        <taxon>Oryzeae</taxon>
        <taxon>Zizaniinae</taxon>
        <taxon>Zizania</taxon>
    </lineage>
</organism>